<evidence type="ECO:0000256" key="1">
    <source>
        <dbReference type="ARBA" id="ARBA00004651"/>
    </source>
</evidence>
<dbReference type="Pfam" id="PF00528">
    <property type="entry name" value="BPD_transp_1"/>
    <property type="match status" value="1"/>
</dbReference>
<dbReference type="InterPro" id="IPR006469">
    <property type="entry name" value="NifC_ABC_porter"/>
</dbReference>
<reference evidence="14" key="1">
    <citation type="journal article" date="2019" name="Int. J. Syst. Evol. Microbiol.">
        <title>The Global Catalogue of Microorganisms (GCM) 10K type strain sequencing project: providing services to taxonomists for standard genome sequencing and annotation.</title>
        <authorList>
            <consortium name="The Broad Institute Genomics Platform"/>
            <consortium name="The Broad Institute Genome Sequencing Center for Infectious Disease"/>
            <person name="Wu L."/>
            <person name="Ma J."/>
        </authorList>
    </citation>
    <scope>NUCLEOTIDE SEQUENCE [LARGE SCALE GENOMIC DNA]</scope>
    <source>
        <strain evidence="14">JCM 14370</strain>
    </source>
</reference>
<comment type="similarity">
    <text evidence="2 10">Belongs to the binding-protein-dependent transport system permease family. CysTW subfamily.</text>
</comment>
<feature type="transmembrane region" description="Helical" evidence="9">
    <location>
        <begin position="233"/>
        <end position="254"/>
    </location>
</feature>
<feature type="domain" description="ABC transmembrane type-1" evidence="12">
    <location>
        <begin position="49"/>
        <end position="251"/>
    </location>
</feature>
<keyword evidence="6 9" id="KW-0812">Transmembrane</keyword>
<dbReference type="PANTHER" id="PTHR30183">
    <property type="entry name" value="MOLYBDENUM TRANSPORT SYSTEM PERMEASE PROTEIN MODB"/>
    <property type="match status" value="1"/>
</dbReference>
<keyword evidence="3 9" id="KW-0813">Transport</keyword>
<feature type="transmembrane region" description="Helical" evidence="9">
    <location>
        <begin position="53"/>
        <end position="75"/>
    </location>
</feature>
<keyword evidence="7 9" id="KW-1133">Transmembrane helix</keyword>
<dbReference type="Gene3D" id="1.10.3720.10">
    <property type="entry name" value="MetI-like"/>
    <property type="match status" value="1"/>
</dbReference>
<organism evidence="13 14">
    <name type="scientific">Deinococcus roseus</name>
    <dbReference type="NCBI Taxonomy" id="392414"/>
    <lineage>
        <taxon>Bacteria</taxon>
        <taxon>Thermotogati</taxon>
        <taxon>Deinococcota</taxon>
        <taxon>Deinococci</taxon>
        <taxon>Deinococcales</taxon>
        <taxon>Deinococcaceae</taxon>
        <taxon>Deinococcus</taxon>
    </lineage>
</organism>
<comment type="caution">
    <text evidence="13">The sequence shown here is derived from an EMBL/GenBank/DDBJ whole genome shotgun (WGS) entry which is preliminary data.</text>
</comment>
<comment type="function">
    <text evidence="10">Part of the binding-protein-dependent transport system for molybdenum; probably responsible for the translocation of the substrate across the membrane.</text>
</comment>
<feature type="region of interest" description="Disordered" evidence="11">
    <location>
        <begin position="270"/>
        <end position="296"/>
    </location>
</feature>
<dbReference type="PANTHER" id="PTHR30183:SF3">
    <property type="entry name" value="MOLYBDENUM TRANSPORT SYSTEM PERMEASE PROTEIN MODB"/>
    <property type="match status" value="1"/>
</dbReference>
<evidence type="ECO:0000256" key="4">
    <source>
        <dbReference type="ARBA" id="ARBA00022475"/>
    </source>
</evidence>
<keyword evidence="5 10" id="KW-0500">Molybdenum</keyword>
<evidence type="ECO:0000256" key="3">
    <source>
        <dbReference type="ARBA" id="ARBA00022448"/>
    </source>
</evidence>
<proteinExistence type="inferred from homology"/>
<name>A0ABQ2DBA2_9DEIO</name>
<evidence type="ECO:0000256" key="5">
    <source>
        <dbReference type="ARBA" id="ARBA00022505"/>
    </source>
</evidence>
<dbReference type="InterPro" id="IPR035906">
    <property type="entry name" value="MetI-like_sf"/>
</dbReference>
<feature type="transmembrane region" description="Helical" evidence="9">
    <location>
        <begin position="121"/>
        <end position="145"/>
    </location>
</feature>
<dbReference type="EMBL" id="BMOD01000024">
    <property type="protein sequence ID" value="GGJ52384.1"/>
    <property type="molecule type" value="Genomic_DNA"/>
</dbReference>
<keyword evidence="4 10" id="KW-1003">Cell membrane</keyword>
<evidence type="ECO:0000256" key="9">
    <source>
        <dbReference type="RuleBase" id="RU363032"/>
    </source>
</evidence>
<dbReference type="NCBIfam" id="TIGR02141">
    <property type="entry name" value="modB_ABC"/>
    <property type="match status" value="1"/>
</dbReference>
<evidence type="ECO:0000256" key="11">
    <source>
        <dbReference type="SAM" id="MobiDB-lite"/>
    </source>
</evidence>
<gene>
    <name evidence="13" type="ORF">GCM10008938_43010</name>
</gene>
<evidence type="ECO:0000313" key="14">
    <source>
        <dbReference type="Proteomes" id="UP000632222"/>
    </source>
</evidence>
<evidence type="ECO:0000256" key="7">
    <source>
        <dbReference type="ARBA" id="ARBA00022989"/>
    </source>
</evidence>
<protein>
    <recommendedName>
        <fullName evidence="10">Molybdenum transport system permease</fullName>
    </recommendedName>
</protein>
<keyword evidence="14" id="KW-1185">Reference proteome</keyword>
<dbReference type="PROSITE" id="PS50928">
    <property type="entry name" value="ABC_TM1"/>
    <property type="match status" value="1"/>
</dbReference>
<evidence type="ECO:0000259" key="12">
    <source>
        <dbReference type="PROSITE" id="PS50928"/>
    </source>
</evidence>
<dbReference type="CDD" id="cd06261">
    <property type="entry name" value="TM_PBP2"/>
    <property type="match status" value="1"/>
</dbReference>
<evidence type="ECO:0000256" key="8">
    <source>
        <dbReference type="ARBA" id="ARBA00023136"/>
    </source>
</evidence>
<feature type="transmembrane region" description="Helical" evidence="9">
    <location>
        <begin position="173"/>
        <end position="194"/>
    </location>
</feature>
<evidence type="ECO:0000256" key="10">
    <source>
        <dbReference type="RuleBase" id="RU365097"/>
    </source>
</evidence>
<dbReference type="Proteomes" id="UP000632222">
    <property type="component" value="Unassembled WGS sequence"/>
</dbReference>
<evidence type="ECO:0000256" key="6">
    <source>
        <dbReference type="ARBA" id="ARBA00022692"/>
    </source>
</evidence>
<feature type="transmembrane region" description="Helical" evidence="9">
    <location>
        <begin position="87"/>
        <end position="109"/>
    </location>
</feature>
<keyword evidence="8 9" id="KW-0472">Membrane</keyword>
<comment type="subcellular location">
    <subcellularLocation>
        <location evidence="1 9">Cell membrane</location>
        <topology evidence="1 9">Multi-pass membrane protein</topology>
    </subcellularLocation>
</comment>
<dbReference type="InterPro" id="IPR000515">
    <property type="entry name" value="MetI-like"/>
</dbReference>
<sequence>MKRKVPLVPVVLSTLLILFLLLPTFVILAEGFTGGFFPALIDPVVLDALRVSVVTTGITLLLTVLFGTPIAYLLARYRFPGRTVLDALLDLPIVLPPVVAGVGLLLTFGRQGLLGPLLQLGHIQIAFSATAVVLAQLFTSAPFYIRASKGGFLSIDPDIENAARVDGAGSWQVFRFITWPLAFPFLLEGMVLAWSRALGEFGATILFAGSLQGKTRTITLSIYAALESDLKPALVLSAVMVVVAFGLLWVVRYLNTVQFENPRRQLLSDVPDVKDPAATEPLQVSQQSEKHPEKAD</sequence>
<evidence type="ECO:0000256" key="2">
    <source>
        <dbReference type="ARBA" id="ARBA00007069"/>
    </source>
</evidence>
<dbReference type="NCBIfam" id="TIGR01581">
    <property type="entry name" value="Mo_ABC_porter"/>
    <property type="match status" value="1"/>
</dbReference>
<accession>A0ABQ2DBA2</accession>
<dbReference type="RefSeq" id="WP_189006763.1">
    <property type="nucleotide sequence ID" value="NZ_BMOD01000024.1"/>
</dbReference>
<dbReference type="InterPro" id="IPR011867">
    <property type="entry name" value="ModB_ABC"/>
</dbReference>
<dbReference type="SUPFAM" id="SSF161098">
    <property type="entry name" value="MetI-like"/>
    <property type="match status" value="1"/>
</dbReference>
<evidence type="ECO:0000313" key="13">
    <source>
        <dbReference type="EMBL" id="GGJ52384.1"/>
    </source>
</evidence>